<sequence length="151" mass="16827">MRLSQGSLDYGRITRDNTSSSSDRGWRTLPERNVSLTLLCEETTRDRVLKLSGTTVSSEPHFAFGDNGRTKIELVNPSQAYSAIELERSHQLFSLTNRPLELLAEDRLHITELKGGEPLMLQLKVTPQINENAWSVATASELNTAITATLE</sequence>
<accession>A0A6L2ZQE9</accession>
<reference evidence="2 3" key="1">
    <citation type="submission" date="2020-06" db="EMBL/GenBank/DDBJ databases">
        <title>The genome sequence of Candidatus Regiella insecticola strain Tut.</title>
        <authorList>
            <person name="Nikoh N."/>
            <person name="Tsuchida T."/>
            <person name="Koga R."/>
            <person name="Oshima K."/>
            <person name="Hattori M."/>
            <person name="Fukatsu T."/>
        </authorList>
    </citation>
    <scope>NUCLEOTIDE SEQUENCE [LARGE SCALE GENOMIC DNA]</scope>
    <source>
        <strain evidence="2 3">Tut</strain>
    </source>
</reference>
<evidence type="ECO:0000313" key="2">
    <source>
        <dbReference type="EMBL" id="GFN47023.1"/>
    </source>
</evidence>
<evidence type="ECO:0000313" key="3">
    <source>
        <dbReference type="Proteomes" id="UP000504714"/>
    </source>
</evidence>
<dbReference type="Proteomes" id="UP000504714">
    <property type="component" value="Unassembled WGS sequence"/>
</dbReference>
<evidence type="ECO:0000256" key="1">
    <source>
        <dbReference type="SAM" id="MobiDB-lite"/>
    </source>
</evidence>
<gene>
    <name evidence="2" type="ORF">RINTU1_28680</name>
</gene>
<feature type="region of interest" description="Disordered" evidence="1">
    <location>
        <begin position="1"/>
        <end position="26"/>
    </location>
</feature>
<organism evidence="2 3">
    <name type="scientific">Candidatus Regiella insecticola</name>
    <dbReference type="NCBI Taxonomy" id="138073"/>
    <lineage>
        <taxon>Bacteria</taxon>
        <taxon>Pseudomonadati</taxon>
        <taxon>Pseudomonadota</taxon>
        <taxon>Gammaproteobacteria</taxon>
        <taxon>Enterobacterales</taxon>
        <taxon>Enterobacteriaceae</taxon>
        <taxon>aphid secondary symbionts</taxon>
        <taxon>Candidatus Regiella</taxon>
    </lineage>
</organism>
<dbReference type="EMBL" id="BLXO01000007">
    <property type="protein sequence ID" value="GFN47023.1"/>
    <property type="molecule type" value="Genomic_DNA"/>
</dbReference>
<dbReference type="AlphaFoldDB" id="A0A6L2ZQE9"/>
<protein>
    <submittedName>
        <fullName evidence="2">Uncharacterized protein</fullName>
    </submittedName>
</protein>
<comment type="caution">
    <text evidence="2">The sequence shown here is derived from an EMBL/GenBank/DDBJ whole genome shotgun (WGS) entry which is preliminary data.</text>
</comment>
<name>A0A6L2ZQE9_9ENTR</name>
<proteinExistence type="predicted"/>